<feature type="compositionally biased region" description="Low complexity" evidence="1">
    <location>
        <begin position="153"/>
        <end position="178"/>
    </location>
</feature>
<evidence type="ECO:0000313" key="3">
    <source>
        <dbReference type="EMBL" id="WWC72557.1"/>
    </source>
</evidence>
<feature type="region of interest" description="Disordered" evidence="1">
    <location>
        <begin position="153"/>
        <end position="192"/>
    </location>
</feature>
<evidence type="ECO:0008006" key="5">
    <source>
        <dbReference type="Google" id="ProtNLM"/>
    </source>
</evidence>
<dbReference type="OrthoDB" id="14527at2759"/>
<dbReference type="GeneID" id="30176275"/>
<sequence length="604" mass="69426">MDQLSTIQSQIEELLISVEKFINEESELAIYKAPIIDFHHPNSYKQQTIIGLKKFLLSVENERDYIESLSKSKIPPKEISSNIPHLIAVWDQIKYAKWPIIGISQLLNIGDEKDKKNQVKVDLIENGGLTWVKVNTIKESRLMAEFREQDSYINSDYDSDSDTGTSSSHHSSSQSSSSNNPSVEAGPSKLRKPSLTNSAIEQAILLVQAAQQYPRIAGFAQPKVRYVLNRLEENPDQGYTDPRIKETFQIIRDLGVELVLASDKREAFQRPIKRQKTLQPTNKILLDLSVVVALCCESTHLELPTSSEELESRFRTLQYNSQTDEVELAEHIPVTKDLRDQLELEMKHPLIQELIDHLKDLKEEEVEFWVTDEVKNRLPAIVDIIGGETEKRRASIMFNNHLKEDFWQGSRWKNKIPSILQNLKVNSLPFEINGLNCSIDKFEKGFYKGFIIITKKMLNIIEIQSNLPELTKEEKEIKKKKFGRGKRRSKRNNNNNNKNIHLGISLESKLPSSHTLKTFLVGLEKGWTILTNNRGAVGKVLREMKIDEGLGNIDFSKNKNQNQNDDNDDDNKICIWVVNPSSLSEWRRKEVEDKNKKLIEYLNN</sequence>
<reference evidence="2" key="3">
    <citation type="submission" date="2016-07" db="EMBL/GenBank/DDBJ databases">
        <title>Evolution of pathogenesis and genome organization in the Tremellales.</title>
        <authorList>
            <person name="Cuomo C."/>
            <person name="Litvintseva A."/>
            <person name="Heitman J."/>
            <person name="Chen Y."/>
            <person name="Sun S."/>
            <person name="Springer D."/>
            <person name="Dromer F."/>
            <person name="Young S."/>
            <person name="Zeng Q."/>
            <person name="Chapman S."/>
            <person name="Gujja S."/>
            <person name="Saif S."/>
            <person name="Birren B."/>
        </authorList>
    </citation>
    <scope>NUCLEOTIDE SEQUENCE</scope>
    <source>
        <strain evidence="2">CBS 10737</strain>
    </source>
</reference>
<gene>
    <name evidence="2" type="ORF">I206_07906</name>
    <name evidence="3" type="ORF">I206_106519</name>
</gene>
<evidence type="ECO:0000313" key="2">
    <source>
        <dbReference type="EMBL" id="OCF46121.1"/>
    </source>
</evidence>
<dbReference type="KEGG" id="kpin:30176275"/>
<dbReference type="Proteomes" id="UP000094020">
    <property type="component" value="Chromosome 9"/>
</dbReference>
<reference evidence="2" key="1">
    <citation type="submission" date="2013-07" db="EMBL/GenBank/DDBJ databases">
        <title>The Genome Sequence of Cryptococcus pinus CBS10737.</title>
        <authorList>
            <consortium name="The Broad Institute Genome Sequencing Platform"/>
            <person name="Cuomo C."/>
            <person name="Litvintseva A."/>
            <person name="Chen Y."/>
            <person name="Heitman J."/>
            <person name="Sun S."/>
            <person name="Springer D."/>
            <person name="Dromer F."/>
            <person name="Young S.K."/>
            <person name="Zeng Q."/>
            <person name="Gargeya S."/>
            <person name="Fitzgerald M."/>
            <person name="Abouelleil A."/>
            <person name="Alvarado L."/>
            <person name="Berlin A.M."/>
            <person name="Chapman S.B."/>
            <person name="Dewar J."/>
            <person name="Goldberg J."/>
            <person name="Griggs A."/>
            <person name="Gujja S."/>
            <person name="Hansen M."/>
            <person name="Howarth C."/>
            <person name="Imamovic A."/>
            <person name="Larimer J."/>
            <person name="McCowan C."/>
            <person name="Murphy C."/>
            <person name="Pearson M."/>
            <person name="Priest M."/>
            <person name="Roberts A."/>
            <person name="Saif S."/>
            <person name="Shea T."/>
            <person name="Sykes S."/>
            <person name="Wortman J."/>
            <person name="Nusbaum C."/>
            <person name="Birren B."/>
        </authorList>
    </citation>
    <scope>NUCLEOTIDE SEQUENCE [LARGE SCALE GENOMIC DNA]</scope>
    <source>
        <strain evidence="2">CBS 10737</strain>
    </source>
</reference>
<reference evidence="3" key="2">
    <citation type="submission" date="2013-07" db="EMBL/GenBank/DDBJ databases">
        <authorList>
            <consortium name="The Broad Institute Genome Sequencing Platform"/>
            <person name="Cuomo C."/>
            <person name="Litvintseva A."/>
            <person name="Chen Y."/>
            <person name="Heitman J."/>
            <person name="Sun S."/>
            <person name="Springer D."/>
            <person name="Dromer F."/>
            <person name="Young S.K."/>
            <person name="Zeng Q."/>
            <person name="Gargeya S."/>
            <person name="Fitzgerald M."/>
            <person name="Abouelleil A."/>
            <person name="Alvarado L."/>
            <person name="Berlin A.M."/>
            <person name="Chapman S.B."/>
            <person name="Dewar J."/>
            <person name="Goldberg J."/>
            <person name="Griggs A."/>
            <person name="Gujja S."/>
            <person name="Hansen M."/>
            <person name="Howarth C."/>
            <person name="Imamovic A."/>
            <person name="Larimer J."/>
            <person name="McCowan C."/>
            <person name="Murphy C."/>
            <person name="Pearson M."/>
            <person name="Priest M."/>
            <person name="Roberts A."/>
            <person name="Saif S."/>
            <person name="Shea T."/>
            <person name="Sykes S."/>
            <person name="Wortman J."/>
            <person name="Nusbaum C."/>
            <person name="Birren B."/>
        </authorList>
    </citation>
    <scope>NUCLEOTIDE SEQUENCE</scope>
    <source>
        <strain evidence="3">CBS 10737</strain>
    </source>
</reference>
<proteinExistence type="predicted"/>
<evidence type="ECO:0000256" key="1">
    <source>
        <dbReference type="SAM" id="MobiDB-lite"/>
    </source>
</evidence>
<dbReference type="AlphaFoldDB" id="A0A1B9HS83"/>
<name>A0A1B9HS83_9TREE</name>
<feature type="region of interest" description="Disordered" evidence="1">
    <location>
        <begin position="478"/>
        <end position="500"/>
    </location>
</feature>
<feature type="compositionally biased region" description="Basic residues" evidence="1">
    <location>
        <begin position="478"/>
        <end position="491"/>
    </location>
</feature>
<evidence type="ECO:0000313" key="4">
    <source>
        <dbReference type="Proteomes" id="UP000094020"/>
    </source>
</evidence>
<protein>
    <recommendedName>
        <fullName evidence="5">DUF1308 domain-containing protein</fullName>
    </recommendedName>
</protein>
<dbReference type="EMBL" id="KV700120">
    <property type="protein sequence ID" value="OCF46121.1"/>
    <property type="molecule type" value="Genomic_DNA"/>
</dbReference>
<reference evidence="3" key="4">
    <citation type="submission" date="2024-02" db="EMBL/GenBank/DDBJ databases">
        <title>Comparative genomics of Cryptococcus and Kwoniella reveals pathogenesis evolution and contrasting modes of karyotype evolution via chromosome fusion or intercentromeric recombination.</title>
        <authorList>
            <person name="Coelho M.A."/>
            <person name="David-Palma M."/>
            <person name="Shea T."/>
            <person name="Bowers K."/>
            <person name="McGinley-Smith S."/>
            <person name="Mohammad A.W."/>
            <person name="Gnirke A."/>
            <person name="Yurkov A.M."/>
            <person name="Nowrousian M."/>
            <person name="Sun S."/>
            <person name="Cuomo C.A."/>
            <person name="Heitman J."/>
        </authorList>
    </citation>
    <scope>NUCLEOTIDE SEQUENCE</scope>
    <source>
        <strain evidence="3">CBS 10737</strain>
    </source>
</reference>
<dbReference type="EMBL" id="CP144527">
    <property type="protein sequence ID" value="WWC72557.1"/>
    <property type="molecule type" value="Genomic_DNA"/>
</dbReference>
<dbReference type="RefSeq" id="XP_019007340.1">
    <property type="nucleotide sequence ID" value="XM_019159590.1"/>
</dbReference>
<dbReference type="PANTHER" id="PTHR13379:SF0">
    <property type="entry name" value="UPF0415 PROTEIN C7ORF25"/>
    <property type="match status" value="1"/>
</dbReference>
<keyword evidence="4" id="KW-1185">Reference proteome</keyword>
<organism evidence="2">
    <name type="scientific">Kwoniella pini CBS 10737</name>
    <dbReference type="NCBI Taxonomy" id="1296096"/>
    <lineage>
        <taxon>Eukaryota</taxon>
        <taxon>Fungi</taxon>
        <taxon>Dikarya</taxon>
        <taxon>Basidiomycota</taxon>
        <taxon>Agaricomycotina</taxon>
        <taxon>Tremellomycetes</taxon>
        <taxon>Tremellales</taxon>
        <taxon>Cryptococcaceae</taxon>
        <taxon>Kwoniella</taxon>
    </lineage>
</organism>
<accession>A0A1B9HS83</accession>
<dbReference type="PANTHER" id="PTHR13379">
    <property type="entry name" value="UNCHARACTERIZED DUF1308"/>
    <property type="match status" value="1"/>
</dbReference>